<proteinExistence type="predicted"/>
<organism evidence="2 3">
    <name type="scientific">Wandonia haliotis</name>
    <dbReference type="NCBI Taxonomy" id="574963"/>
    <lineage>
        <taxon>Bacteria</taxon>
        <taxon>Pseudomonadati</taxon>
        <taxon>Bacteroidota</taxon>
        <taxon>Flavobacteriia</taxon>
        <taxon>Flavobacteriales</taxon>
        <taxon>Crocinitomicaceae</taxon>
        <taxon>Wandonia</taxon>
    </lineage>
</organism>
<dbReference type="Gene3D" id="3.30.720.100">
    <property type="match status" value="1"/>
</dbReference>
<evidence type="ECO:0000259" key="1">
    <source>
        <dbReference type="Pfam" id="PF06983"/>
    </source>
</evidence>
<sequence>MKQFITPCFWFTNNASDAVDFYCSVFNDATVINTSPVMIDFSLQGFRLLALNGGEKYEVNPSISLYVYCGNESEVDSLFSELKEGGEVLIPPGKYDWSDRYAWVQDRYGVNWQLDKDTINSGQKIVPSLLFANKNTLRVREALEHYRTVFDTRFLVESNYPEGAGVPQQTLLFAQISCDGTLLNIMSSTLAHSFNFTPGNSLVITCKDQNEIDRYWNGLLQGGGKEDMCGWLTDPFGISWQVVPEVLGKLMTDPEKSDRVVAAFLKMKKMNLEELLNA</sequence>
<reference evidence="3" key="1">
    <citation type="journal article" date="2019" name="Int. J. Syst. Evol. Microbiol.">
        <title>The Global Catalogue of Microorganisms (GCM) 10K type strain sequencing project: providing services to taxonomists for standard genome sequencing and annotation.</title>
        <authorList>
            <consortium name="The Broad Institute Genomics Platform"/>
            <consortium name="The Broad Institute Genome Sequencing Center for Infectious Disease"/>
            <person name="Wu L."/>
            <person name="Ma J."/>
        </authorList>
    </citation>
    <scope>NUCLEOTIDE SEQUENCE [LARGE SCALE GENOMIC DNA]</scope>
    <source>
        <strain evidence="3">JCM 16083</strain>
    </source>
</reference>
<comment type="caution">
    <text evidence="2">The sequence shown here is derived from an EMBL/GenBank/DDBJ whole genome shotgun (WGS) entry which is preliminary data.</text>
</comment>
<accession>A0ABP3Y267</accession>
<dbReference type="Pfam" id="PF06983">
    <property type="entry name" value="3-dmu-9_3-mt"/>
    <property type="match status" value="2"/>
</dbReference>
<evidence type="ECO:0000313" key="3">
    <source>
        <dbReference type="Proteomes" id="UP001501126"/>
    </source>
</evidence>
<dbReference type="SUPFAM" id="SSF54593">
    <property type="entry name" value="Glyoxalase/Bleomycin resistance protein/Dihydroxybiphenyl dioxygenase"/>
    <property type="match status" value="2"/>
</dbReference>
<dbReference type="EMBL" id="BAAAFH010000011">
    <property type="protein sequence ID" value="GAA0875675.1"/>
    <property type="molecule type" value="Genomic_DNA"/>
</dbReference>
<name>A0ABP3Y267_9FLAO</name>
<feature type="domain" description="PhnB-like" evidence="1">
    <location>
        <begin position="5"/>
        <end position="114"/>
    </location>
</feature>
<dbReference type="Proteomes" id="UP001501126">
    <property type="component" value="Unassembled WGS sequence"/>
</dbReference>
<feature type="domain" description="PhnB-like" evidence="1">
    <location>
        <begin position="123"/>
        <end position="243"/>
    </location>
</feature>
<dbReference type="InterPro" id="IPR029068">
    <property type="entry name" value="Glyas_Bleomycin-R_OHBP_Dase"/>
</dbReference>
<dbReference type="Gene3D" id="3.10.180.10">
    <property type="entry name" value="2,3-Dihydroxybiphenyl 1,2-Dioxygenase, domain 1"/>
    <property type="match status" value="1"/>
</dbReference>
<gene>
    <name evidence="2" type="ORF">GCM10009118_20840</name>
</gene>
<dbReference type="InterPro" id="IPR028973">
    <property type="entry name" value="PhnB-like"/>
</dbReference>
<protein>
    <submittedName>
        <fullName evidence="2">VOC family protein</fullName>
    </submittedName>
</protein>
<dbReference type="CDD" id="cd06588">
    <property type="entry name" value="PhnB_like"/>
    <property type="match status" value="2"/>
</dbReference>
<dbReference type="Gene3D" id="3.30.720.110">
    <property type="match status" value="1"/>
</dbReference>
<dbReference type="PANTHER" id="PTHR33990">
    <property type="entry name" value="PROTEIN YJDN-RELATED"/>
    <property type="match status" value="1"/>
</dbReference>
<keyword evidence="3" id="KW-1185">Reference proteome</keyword>
<evidence type="ECO:0000313" key="2">
    <source>
        <dbReference type="EMBL" id="GAA0875675.1"/>
    </source>
</evidence>
<dbReference type="RefSeq" id="WP_343787410.1">
    <property type="nucleotide sequence ID" value="NZ_BAAAFH010000011.1"/>
</dbReference>